<comment type="caution">
    <text evidence="2">The sequence shown here is derived from an EMBL/GenBank/DDBJ whole genome shotgun (WGS) entry which is preliminary data.</text>
</comment>
<feature type="compositionally biased region" description="Polar residues" evidence="1">
    <location>
        <begin position="64"/>
        <end position="77"/>
    </location>
</feature>
<sequence length="680" mass="72117">MNKQGKLVKKSSRAATVTKAETKKKQSPRNPLKQLNRSAPEIIPRGSSSSSSASNNSLQRSKSLSNPNCKCSSTPPISRSRAAPNKSLARTISENPKASASQKTQRGKAVMDLLQWRNLKKSSFEGSKQQALRGDSSGSVKKRPSLAGKPTDVDFMTAQVRGIDQNAKFLPGSCSVSSPDKIHSGFTEEVNPELSFRIDLESNGGTPLNKISFSSCLIQTPNKAEEEIGEQSNTPSTTTPPIQTSISPEILCGSSLISTPACFAAGHVVVGVSDKRKCRPRGILTVGGVLESVVNNENFRFSLNACVDSVVSLAPPLVDASMHWLSPPSESIGKGVVGNGSPEFELSDAAITAEEASVHWLVSPCDEAGEDGIHGNVSAISVSEAAMHSPGLEVRGTPASSVNEFGGLVSPMTTVVESTPSPGHGFWRNRTIDSNSGGTMSPSCWPGCKAIVESSSPLTGGIGDENVICTPSSDSDVNNRSGLACEDEVGRLDQQLELASTREALQTISLSMHSGAVKNSPIEFSIDLTQFQSSGQDEMNRIGGLGGTERSLSSSGFDTENNLRVSWREGLVSRIFEVDELSCCRWLSDGEEDVDCLENGDVQSDFQFHISPNVCTSASKCSFGSIEIVNGETGDSEIETKRPPLGPISCVESISTEGGGLVASDDSDWTLCYKNNLFEV</sequence>
<dbReference type="Proteomes" id="UP001179952">
    <property type="component" value="Unassembled WGS sequence"/>
</dbReference>
<dbReference type="AlphaFoldDB" id="A0AAV9APY5"/>
<evidence type="ECO:0000256" key="1">
    <source>
        <dbReference type="SAM" id="MobiDB-lite"/>
    </source>
</evidence>
<feature type="compositionally biased region" description="Polar residues" evidence="1">
    <location>
        <begin position="88"/>
        <end position="104"/>
    </location>
</feature>
<keyword evidence="3" id="KW-1185">Reference proteome</keyword>
<feature type="region of interest" description="Disordered" evidence="1">
    <location>
        <begin position="1"/>
        <end position="107"/>
    </location>
</feature>
<dbReference type="EMBL" id="JAUJYN010000007">
    <property type="protein sequence ID" value="KAK1266202.1"/>
    <property type="molecule type" value="Genomic_DNA"/>
</dbReference>
<gene>
    <name evidence="2" type="ORF">QJS04_geneDACA015587</name>
</gene>
<protein>
    <submittedName>
        <fullName evidence="2">Uncharacterized protein</fullName>
    </submittedName>
</protein>
<accession>A0AAV9APY5</accession>
<feature type="region of interest" description="Disordered" evidence="1">
    <location>
        <begin position="124"/>
        <end position="150"/>
    </location>
</feature>
<feature type="compositionally biased region" description="Low complexity" evidence="1">
    <location>
        <begin position="47"/>
        <end position="63"/>
    </location>
</feature>
<name>A0AAV9APY5_ACOGR</name>
<dbReference type="PANTHER" id="PTHR36022:SF1">
    <property type="entry name" value="GPI-ANCHORED ADHESIN-LIKE PROTEIN"/>
    <property type="match status" value="1"/>
</dbReference>
<feature type="compositionally biased region" description="Basic residues" evidence="1">
    <location>
        <begin position="1"/>
        <end position="12"/>
    </location>
</feature>
<reference evidence="2" key="2">
    <citation type="submission" date="2023-06" db="EMBL/GenBank/DDBJ databases">
        <authorList>
            <person name="Ma L."/>
            <person name="Liu K.-W."/>
            <person name="Li Z."/>
            <person name="Hsiao Y.-Y."/>
            <person name="Qi Y."/>
            <person name="Fu T."/>
            <person name="Tang G."/>
            <person name="Zhang D."/>
            <person name="Sun W.-H."/>
            <person name="Liu D.-K."/>
            <person name="Li Y."/>
            <person name="Chen G.-Z."/>
            <person name="Liu X.-D."/>
            <person name="Liao X.-Y."/>
            <person name="Jiang Y.-T."/>
            <person name="Yu X."/>
            <person name="Hao Y."/>
            <person name="Huang J."/>
            <person name="Zhao X.-W."/>
            <person name="Ke S."/>
            <person name="Chen Y.-Y."/>
            <person name="Wu W.-L."/>
            <person name="Hsu J.-L."/>
            <person name="Lin Y.-F."/>
            <person name="Huang M.-D."/>
            <person name="Li C.-Y."/>
            <person name="Huang L."/>
            <person name="Wang Z.-W."/>
            <person name="Zhao X."/>
            <person name="Zhong W.-Y."/>
            <person name="Peng D.-H."/>
            <person name="Ahmad S."/>
            <person name="Lan S."/>
            <person name="Zhang J.-S."/>
            <person name="Tsai W.-C."/>
            <person name="Van De Peer Y."/>
            <person name="Liu Z.-J."/>
        </authorList>
    </citation>
    <scope>NUCLEOTIDE SEQUENCE</scope>
    <source>
        <strain evidence="2">SCP</strain>
        <tissue evidence="2">Leaves</tissue>
    </source>
</reference>
<feature type="region of interest" description="Disordered" evidence="1">
    <location>
        <begin position="224"/>
        <end position="244"/>
    </location>
</feature>
<evidence type="ECO:0000313" key="3">
    <source>
        <dbReference type="Proteomes" id="UP001179952"/>
    </source>
</evidence>
<evidence type="ECO:0000313" key="2">
    <source>
        <dbReference type="EMBL" id="KAK1266202.1"/>
    </source>
</evidence>
<reference evidence="2" key="1">
    <citation type="journal article" date="2023" name="Nat. Commun.">
        <title>Diploid and tetraploid genomes of Acorus and the evolution of monocots.</title>
        <authorList>
            <person name="Ma L."/>
            <person name="Liu K.W."/>
            <person name="Li Z."/>
            <person name="Hsiao Y.Y."/>
            <person name="Qi Y."/>
            <person name="Fu T."/>
            <person name="Tang G.D."/>
            <person name="Zhang D."/>
            <person name="Sun W.H."/>
            <person name="Liu D.K."/>
            <person name="Li Y."/>
            <person name="Chen G.Z."/>
            <person name="Liu X.D."/>
            <person name="Liao X.Y."/>
            <person name="Jiang Y.T."/>
            <person name="Yu X."/>
            <person name="Hao Y."/>
            <person name="Huang J."/>
            <person name="Zhao X.W."/>
            <person name="Ke S."/>
            <person name="Chen Y.Y."/>
            <person name="Wu W.L."/>
            <person name="Hsu J.L."/>
            <person name="Lin Y.F."/>
            <person name="Huang M.D."/>
            <person name="Li C.Y."/>
            <person name="Huang L."/>
            <person name="Wang Z.W."/>
            <person name="Zhao X."/>
            <person name="Zhong W.Y."/>
            <person name="Peng D.H."/>
            <person name="Ahmad S."/>
            <person name="Lan S."/>
            <person name="Zhang J.S."/>
            <person name="Tsai W.C."/>
            <person name="Van de Peer Y."/>
            <person name="Liu Z.J."/>
        </authorList>
    </citation>
    <scope>NUCLEOTIDE SEQUENCE</scope>
    <source>
        <strain evidence="2">SCP</strain>
    </source>
</reference>
<feature type="compositionally biased region" description="Low complexity" evidence="1">
    <location>
        <begin position="231"/>
        <end position="244"/>
    </location>
</feature>
<proteinExistence type="predicted"/>
<organism evidence="2 3">
    <name type="scientific">Acorus gramineus</name>
    <name type="common">Dwarf sweet flag</name>
    <dbReference type="NCBI Taxonomy" id="55184"/>
    <lineage>
        <taxon>Eukaryota</taxon>
        <taxon>Viridiplantae</taxon>
        <taxon>Streptophyta</taxon>
        <taxon>Embryophyta</taxon>
        <taxon>Tracheophyta</taxon>
        <taxon>Spermatophyta</taxon>
        <taxon>Magnoliopsida</taxon>
        <taxon>Liliopsida</taxon>
        <taxon>Acoraceae</taxon>
        <taxon>Acorus</taxon>
    </lineage>
</organism>
<dbReference type="PANTHER" id="PTHR36022">
    <property type="entry name" value="GPI-ANCHORED ADHESIN-LIKE PROTEIN"/>
    <property type="match status" value="1"/>
</dbReference>